<reference evidence="10 11" key="1">
    <citation type="journal article" date="2019" name="Front. Genet.">
        <title>Whole-Genome Sequencing of the Opportunistic Yeast Pathogen Candida inconspicua Uncovers Its Hybrid Origin.</title>
        <authorList>
            <person name="Mixao V."/>
            <person name="Hansen A.P."/>
            <person name="Saus E."/>
            <person name="Boekhout T."/>
            <person name="Lass-Florl C."/>
            <person name="Gabaldon T."/>
        </authorList>
    </citation>
    <scope>NUCLEOTIDE SEQUENCE [LARGE SCALE GENOMIC DNA]</scope>
    <source>
        <strain evidence="10 11">CBS 180</strain>
    </source>
</reference>
<keyword evidence="3 6" id="KW-0863">Zinc-finger</keyword>
<dbReference type="Gene3D" id="1.10.287.110">
    <property type="entry name" value="DnaJ domain"/>
    <property type="match status" value="1"/>
</dbReference>
<evidence type="ECO:0000256" key="6">
    <source>
        <dbReference type="PROSITE-ProRule" id="PRU00546"/>
    </source>
</evidence>
<feature type="signal peptide" evidence="7">
    <location>
        <begin position="1"/>
        <end position="21"/>
    </location>
</feature>
<keyword evidence="4 6" id="KW-0862">Zinc</keyword>
<dbReference type="SUPFAM" id="SSF49493">
    <property type="entry name" value="HSP40/DnaJ peptide-binding domain"/>
    <property type="match status" value="2"/>
</dbReference>
<dbReference type="CDD" id="cd10747">
    <property type="entry name" value="DnaJ_C"/>
    <property type="match status" value="1"/>
</dbReference>
<dbReference type="InterPro" id="IPR001623">
    <property type="entry name" value="DnaJ_domain"/>
</dbReference>
<keyword evidence="2" id="KW-0677">Repeat</keyword>
<protein>
    <recommendedName>
        <fullName evidence="12">J domain-containing protein</fullName>
    </recommendedName>
</protein>
<dbReference type="CDD" id="cd10719">
    <property type="entry name" value="DnaJ_zf"/>
    <property type="match status" value="1"/>
</dbReference>
<dbReference type="InterPro" id="IPR001305">
    <property type="entry name" value="HSP_DnaJ_Cys-rich_dom"/>
</dbReference>
<evidence type="ECO:0008006" key="12">
    <source>
        <dbReference type="Google" id="ProtNLM"/>
    </source>
</evidence>
<dbReference type="GO" id="GO:0008270">
    <property type="term" value="F:zinc ion binding"/>
    <property type="evidence" value="ECO:0007669"/>
    <property type="project" value="UniProtKB-KW"/>
</dbReference>
<feature type="zinc finger region" description="CR-type" evidence="6">
    <location>
        <begin position="145"/>
        <end position="227"/>
    </location>
</feature>
<proteinExistence type="predicted"/>
<dbReference type="Pfam" id="PF00226">
    <property type="entry name" value="DnaJ"/>
    <property type="match status" value="1"/>
</dbReference>
<dbReference type="SUPFAM" id="SSF57938">
    <property type="entry name" value="DnaJ/Hsp40 cysteine-rich domain"/>
    <property type="match status" value="1"/>
</dbReference>
<comment type="caution">
    <text evidence="10">The sequence shown here is derived from an EMBL/GenBank/DDBJ whole genome shotgun (WGS) entry which is preliminary data.</text>
</comment>
<dbReference type="GO" id="GO:0051082">
    <property type="term" value="F:unfolded protein binding"/>
    <property type="evidence" value="ECO:0007669"/>
    <property type="project" value="InterPro"/>
</dbReference>
<dbReference type="Pfam" id="PF01556">
    <property type="entry name" value="DnaJ_C"/>
    <property type="match status" value="1"/>
</dbReference>
<dbReference type="STRING" id="52247.A0A4T0X1V3"/>
<dbReference type="InterPro" id="IPR002939">
    <property type="entry name" value="DnaJ_C"/>
</dbReference>
<sequence length="372" mass="41810">MRPNFNFFLFFISLLSITVAGEDYYKILGVSRNADEKEIRNAYRQLSKKYHPDKNPDDENAQHKFMEISNAYDVLMDSEKRQIYDAYGEDGLKNGGNGGRGGPQGGGGGFDPFREFFGGQFNRGPPRAQDVATEIKITLKDFYNGKNVDLKLDLMDSCEVCKGTGSADGVKHSCDTCQGRGRILQRRNFGNGMIQQIETVCPNCRGQGNLIKNKCKTCHGQGAYQHSKIFNVHVNPGSPRNHAEIFEQQGPSQPGVLPGNLQVFVREDFTKDNLGYRRVGNNLYRTEVLSLSESLKGGWSREIPFLDNYDPVIKIERKKGITVQNGEVEIIKGKGMPLHNSIDEYGDLFIEYIVILPTKNQDKLLKSLHDEL</sequence>
<keyword evidence="5" id="KW-0143">Chaperone</keyword>
<dbReference type="GO" id="GO:0030544">
    <property type="term" value="F:Hsp70 protein binding"/>
    <property type="evidence" value="ECO:0007669"/>
    <property type="project" value="InterPro"/>
</dbReference>
<evidence type="ECO:0000259" key="9">
    <source>
        <dbReference type="PROSITE" id="PS51188"/>
    </source>
</evidence>
<evidence type="ECO:0000256" key="5">
    <source>
        <dbReference type="ARBA" id="ARBA00023186"/>
    </source>
</evidence>
<evidence type="ECO:0000313" key="10">
    <source>
        <dbReference type="EMBL" id="TID28970.1"/>
    </source>
</evidence>
<evidence type="ECO:0000256" key="7">
    <source>
        <dbReference type="SAM" id="SignalP"/>
    </source>
</evidence>
<evidence type="ECO:0000256" key="2">
    <source>
        <dbReference type="ARBA" id="ARBA00022737"/>
    </source>
</evidence>
<dbReference type="SMART" id="SM00271">
    <property type="entry name" value="DnaJ"/>
    <property type="match status" value="1"/>
</dbReference>
<dbReference type="Gene3D" id="2.10.230.10">
    <property type="entry name" value="Heat shock protein DnaJ, cysteine-rich domain"/>
    <property type="match status" value="1"/>
</dbReference>
<evidence type="ECO:0000256" key="1">
    <source>
        <dbReference type="ARBA" id="ARBA00022723"/>
    </source>
</evidence>
<dbReference type="GO" id="GO:0006457">
    <property type="term" value="P:protein folding"/>
    <property type="evidence" value="ECO:0007669"/>
    <property type="project" value="InterPro"/>
</dbReference>
<dbReference type="EMBL" id="SELW01000355">
    <property type="protein sequence ID" value="TID28970.1"/>
    <property type="molecule type" value="Genomic_DNA"/>
</dbReference>
<dbReference type="InterPro" id="IPR036869">
    <property type="entry name" value="J_dom_sf"/>
</dbReference>
<dbReference type="InterPro" id="IPR036410">
    <property type="entry name" value="HSP_DnaJ_Cys-rich_dom_sf"/>
</dbReference>
<dbReference type="SUPFAM" id="SSF46565">
    <property type="entry name" value="Chaperone J-domain"/>
    <property type="match status" value="1"/>
</dbReference>
<organism evidence="10 11">
    <name type="scientific">Pichia inconspicua</name>
    <dbReference type="NCBI Taxonomy" id="52247"/>
    <lineage>
        <taxon>Eukaryota</taxon>
        <taxon>Fungi</taxon>
        <taxon>Dikarya</taxon>
        <taxon>Ascomycota</taxon>
        <taxon>Saccharomycotina</taxon>
        <taxon>Pichiomycetes</taxon>
        <taxon>Pichiales</taxon>
        <taxon>Pichiaceae</taxon>
        <taxon>Pichia</taxon>
    </lineage>
</organism>
<keyword evidence="1 6" id="KW-0479">Metal-binding</keyword>
<dbReference type="AlphaFoldDB" id="A0A4T0X1V3"/>
<dbReference type="PROSITE" id="PS50076">
    <property type="entry name" value="DNAJ_2"/>
    <property type="match status" value="1"/>
</dbReference>
<keyword evidence="11" id="KW-1185">Reference proteome</keyword>
<dbReference type="Gene3D" id="2.60.260.20">
    <property type="entry name" value="Urease metallochaperone UreE, N-terminal domain"/>
    <property type="match status" value="2"/>
</dbReference>
<dbReference type="OrthoDB" id="550424at2759"/>
<feature type="chain" id="PRO_5020703564" description="J domain-containing protein" evidence="7">
    <location>
        <begin position="22"/>
        <end position="372"/>
    </location>
</feature>
<evidence type="ECO:0000313" key="11">
    <source>
        <dbReference type="Proteomes" id="UP000307173"/>
    </source>
</evidence>
<feature type="domain" description="CR-type" evidence="9">
    <location>
        <begin position="145"/>
        <end position="227"/>
    </location>
</feature>
<dbReference type="FunFam" id="2.10.230.10:FF:000002">
    <property type="entry name" value="Molecular chaperone DnaJ"/>
    <property type="match status" value="1"/>
</dbReference>
<dbReference type="InterPro" id="IPR008971">
    <property type="entry name" value="HSP40/DnaJ_pept-bd"/>
</dbReference>
<dbReference type="PROSITE" id="PS51188">
    <property type="entry name" value="ZF_CR"/>
    <property type="match status" value="1"/>
</dbReference>
<gene>
    <name evidence="10" type="ORF">CANINC_002238</name>
</gene>
<name>A0A4T0X1V3_9ASCO</name>
<accession>A0A4T0X1V3</accession>
<evidence type="ECO:0000256" key="4">
    <source>
        <dbReference type="ARBA" id="ARBA00022833"/>
    </source>
</evidence>
<feature type="domain" description="J" evidence="8">
    <location>
        <begin position="23"/>
        <end position="88"/>
    </location>
</feature>
<evidence type="ECO:0000259" key="8">
    <source>
        <dbReference type="PROSITE" id="PS50076"/>
    </source>
</evidence>
<dbReference type="PANTHER" id="PTHR43888">
    <property type="entry name" value="DNAJ-LIKE-2, ISOFORM A-RELATED"/>
    <property type="match status" value="1"/>
</dbReference>
<keyword evidence="7" id="KW-0732">Signal</keyword>
<dbReference type="InterPro" id="IPR018253">
    <property type="entry name" value="DnaJ_domain_CS"/>
</dbReference>
<dbReference type="Proteomes" id="UP000307173">
    <property type="component" value="Unassembled WGS sequence"/>
</dbReference>
<dbReference type="Pfam" id="PF00684">
    <property type="entry name" value="DnaJ_CXXCXGXG"/>
    <property type="match status" value="1"/>
</dbReference>
<evidence type="ECO:0000256" key="3">
    <source>
        <dbReference type="ARBA" id="ARBA00022771"/>
    </source>
</evidence>
<dbReference type="InterPro" id="IPR044713">
    <property type="entry name" value="DNJA1/2-like"/>
</dbReference>
<dbReference type="PROSITE" id="PS00636">
    <property type="entry name" value="DNAJ_1"/>
    <property type="match status" value="1"/>
</dbReference>
<dbReference type="CDD" id="cd06257">
    <property type="entry name" value="DnaJ"/>
    <property type="match status" value="1"/>
</dbReference>
<dbReference type="PRINTS" id="PR00625">
    <property type="entry name" value="JDOMAIN"/>
</dbReference>